<comment type="caution">
    <text evidence="3">The sequence shown here is derived from an EMBL/GenBank/DDBJ whole genome shotgun (WGS) entry which is preliminary data.</text>
</comment>
<accession>A0ABS5TC90</accession>
<gene>
    <name evidence="3" type="ORF">KIH74_07115</name>
</gene>
<sequence>MSGTDPAAEPAGRPDPDVETRRRWALNEDWLATAVGLILIVLVLAGVVTDGLVP</sequence>
<proteinExistence type="predicted"/>
<evidence type="ECO:0000313" key="3">
    <source>
        <dbReference type="EMBL" id="MBT0768690.1"/>
    </source>
</evidence>
<organism evidence="3 4">
    <name type="scientific">Kineosporia corallincola</name>
    <dbReference type="NCBI Taxonomy" id="2835133"/>
    <lineage>
        <taxon>Bacteria</taxon>
        <taxon>Bacillati</taxon>
        <taxon>Actinomycetota</taxon>
        <taxon>Actinomycetes</taxon>
        <taxon>Kineosporiales</taxon>
        <taxon>Kineosporiaceae</taxon>
        <taxon>Kineosporia</taxon>
    </lineage>
</organism>
<name>A0ABS5TC90_9ACTN</name>
<evidence type="ECO:0000313" key="4">
    <source>
        <dbReference type="Proteomes" id="UP001197247"/>
    </source>
</evidence>
<dbReference type="Proteomes" id="UP001197247">
    <property type="component" value="Unassembled WGS sequence"/>
</dbReference>
<keyword evidence="2" id="KW-0812">Transmembrane</keyword>
<reference evidence="3 4" key="1">
    <citation type="submission" date="2021-05" db="EMBL/GenBank/DDBJ databases">
        <title>Kineosporia and Streptomyces sp. nov. two new marine actinobacteria isolated from Coral.</title>
        <authorList>
            <person name="Buangrab K."/>
            <person name="Sutthacheep M."/>
            <person name="Yeemin T."/>
            <person name="Harunari E."/>
            <person name="Igarashi Y."/>
            <person name="Kanchanasin P."/>
            <person name="Tanasupawat S."/>
            <person name="Phongsopitanun W."/>
        </authorList>
    </citation>
    <scope>NUCLEOTIDE SEQUENCE [LARGE SCALE GENOMIC DNA]</scope>
    <source>
        <strain evidence="3 4">J2-2</strain>
    </source>
</reference>
<evidence type="ECO:0000256" key="2">
    <source>
        <dbReference type="SAM" id="Phobius"/>
    </source>
</evidence>
<keyword evidence="2" id="KW-1133">Transmembrane helix</keyword>
<protein>
    <submittedName>
        <fullName evidence="3">Uncharacterized protein</fullName>
    </submittedName>
</protein>
<keyword evidence="4" id="KW-1185">Reference proteome</keyword>
<feature type="region of interest" description="Disordered" evidence="1">
    <location>
        <begin position="1"/>
        <end position="20"/>
    </location>
</feature>
<keyword evidence="2" id="KW-0472">Membrane</keyword>
<evidence type="ECO:0000256" key="1">
    <source>
        <dbReference type="SAM" id="MobiDB-lite"/>
    </source>
</evidence>
<feature type="transmembrane region" description="Helical" evidence="2">
    <location>
        <begin position="30"/>
        <end position="53"/>
    </location>
</feature>
<dbReference type="RefSeq" id="WP_214154983.1">
    <property type="nucleotide sequence ID" value="NZ_JAHBAY010000002.1"/>
</dbReference>
<dbReference type="EMBL" id="JAHBAY010000002">
    <property type="protein sequence ID" value="MBT0768690.1"/>
    <property type="molecule type" value="Genomic_DNA"/>
</dbReference>